<evidence type="ECO:0000313" key="2">
    <source>
        <dbReference type="EMBL" id="RDV04175.1"/>
    </source>
</evidence>
<organism evidence="2 3">
    <name type="scientific">Undibacter mobilis</name>
    <dbReference type="NCBI Taxonomy" id="2292256"/>
    <lineage>
        <taxon>Bacteria</taxon>
        <taxon>Pseudomonadati</taxon>
        <taxon>Pseudomonadota</taxon>
        <taxon>Alphaproteobacteria</taxon>
        <taxon>Hyphomicrobiales</taxon>
        <taxon>Nitrobacteraceae</taxon>
        <taxon>Undibacter</taxon>
    </lineage>
</organism>
<feature type="transmembrane region" description="Helical" evidence="1">
    <location>
        <begin position="45"/>
        <end position="69"/>
    </location>
</feature>
<proteinExistence type="predicted"/>
<gene>
    <name evidence="2" type="ORF">DXH78_06020</name>
</gene>
<dbReference type="Proteomes" id="UP000263993">
    <property type="component" value="Unassembled WGS sequence"/>
</dbReference>
<dbReference type="EMBL" id="QRGO01000001">
    <property type="protein sequence ID" value="RDV04175.1"/>
    <property type="molecule type" value="Genomic_DNA"/>
</dbReference>
<keyword evidence="1" id="KW-0472">Membrane</keyword>
<name>A0A371B989_9BRAD</name>
<keyword evidence="1" id="KW-0812">Transmembrane</keyword>
<evidence type="ECO:0000256" key="1">
    <source>
        <dbReference type="SAM" id="Phobius"/>
    </source>
</evidence>
<reference evidence="3" key="1">
    <citation type="submission" date="2018-08" db="EMBL/GenBank/DDBJ databases">
        <authorList>
            <person name="Kim S.-J."/>
            <person name="Jung G.-Y."/>
        </authorList>
    </citation>
    <scope>NUCLEOTIDE SEQUENCE [LARGE SCALE GENOMIC DNA]</scope>
    <source>
        <strain evidence="3">GY_H</strain>
    </source>
</reference>
<feature type="transmembrane region" description="Helical" evidence="1">
    <location>
        <begin position="7"/>
        <end position="30"/>
    </location>
</feature>
<accession>A0A371B989</accession>
<comment type="caution">
    <text evidence="2">The sequence shown here is derived from an EMBL/GenBank/DDBJ whole genome shotgun (WGS) entry which is preliminary data.</text>
</comment>
<evidence type="ECO:0000313" key="3">
    <source>
        <dbReference type="Proteomes" id="UP000263993"/>
    </source>
</evidence>
<feature type="transmembrane region" description="Helical" evidence="1">
    <location>
        <begin position="81"/>
        <end position="101"/>
    </location>
</feature>
<feature type="transmembrane region" description="Helical" evidence="1">
    <location>
        <begin position="121"/>
        <end position="139"/>
    </location>
</feature>
<dbReference type="AlphaFoldDB" id="A0A371B989"/>
<protein>
    <submittedName>
        <fullName evidence="2">Uncharacterized protein</fullName>
    </submittedName>
</protein>
<keyword evidence="3" id="KW-1185">Reference proteome</keyword>
<keyword evidence="1" id="KW-1133">Transmembrane helix</keyword>
<sequence length="150" mass="15949">MSLIGRIFIIFFAVLLASMAAGIAIAFGILGTQWHSVSGDPVERVFFWGTAFIGATGTGAVSFLPMLILIALAETFNIRSLALNMLGGAAMLLLGYYGAGFAPPSYEESIDRPPPVVSHDLEIAAAAGAVFGLVYWLLAGRNAGRWRERL</sequence>